<evidence type="ECO:0000313" key="2">
    <source>
        <dbReference type="Proteomes" id="UP000016587"/>
    </source>
</evidence>
<proteinExistence type="predicted"/>
<gene>
    <name evidence="1" type="ORF">DGI_4048</name>
</gene>
<protein>
    <submittedName>
        <fullName evidence="1">Uncharacterized protein</fullName>
    </submittedName>
</protein>
<dbReference type="GO" id="GO:0015628">
    <property type="term" value="P:protein secretion by the type II secretion system"/>
    <property type="evidence" value="ECO:0007669"/>
    <property type="project" value="InterPro"/>
</dbReference>
<evidence type="ECO:0000313" key="1">
    <source>
        <dbReference type="EMBL" id="AGW15260.1"/>
    </source>
</evidence>
<dbReference type="HOGENOM" id="CLU_1608189_0_0_7"/>
<name>T2GFA3_MEGG1</name>
<reference evidence="2" key="2">
    <citation type="submission" date="2013-07" db="EMBL/GenBank/DDBJ databases">
        <authorList>
            <person name="Morais-Silva F.O."/>
            <person name="Rezende A.M."/>
            <person name="Pimentel C."/>
            <person name="Resende D.M."/>
            <person name="Santos C.I."/>
            <person name="Clemente C."/>
            <person name="de Oliveira L.M."/>
            <person name="da Silva S.M."/>
            <person name="Costa D.A."/>
            <person name="Varela-Raposo A."/>
            <person name="Horacio E.C.A."/>
            <person name="Matos M."/>
            <person name="Flores O."/>
            <person name="Ruiz J.C."/>
            <person name="Rodrigues-Pousada C."/>
        </authorList>
    </citation>
    <scope>NUCLEOTIDE SEQUENCE [LARGE SCALE GENOMIC DNA]</scope>
    <source>
        <strain evidence="2">ATCC 19364 / DSM 1382 / NCIMB 9332 / VKM B-1759</strain>
        <plasmid evidence="2">Plasmid</plasmid>
    </source>
</reference>
<dbReference type="KEGG" id="dgg:DGI_4048"/>
<sequence length="165" mass="17986">MRHLPALLHSRWEQTLPPQRRRLLHGGLALVCAGWLGLLLLASHLATGSEGGLAAAMRRYGDAQDLAREYLTTSATTSPLATLPPLQAVQQTAAKLGIESRLLSMRPGQHNDAESVELTFARLDLHSLTTLLQHLQDAGLQIASCTLERPEYGEDLATLQLVLVR</sequence>
<dbReference type="EMBL" id="CP006586">
    <property type="protein sequence ID" value="AGW15260.1"/>
    <property type="molecule type" value="Genomic_DNA"/>
</dbReference>
<organism evidence="1 2">
    <name type="scientific">Megalodesulfovibrio gigas (strain ATCC 19364 / DSM 1382 / NCIMB 9332 / VKM B-1759)</name>
    <name type="common">Desulfovibrio gigas</name>
    <dbReference type="NCBI Taxonomy" id="1121448"/>
    <lineage>
        <taxon>Bacteria</taxon>
        <taxon>Pseudomonadati</taxon>
        <taxon>Thermodesulfobacteriota</taxon>
        <taxon>Desulfovibrionia</taxon>
        <taxon>Desulfovibrionales</taxon>
        <taxon>Desulfovibrionaceae</taxon>
        <taxon>Megalodesulfovibrio</taxon>
    </lineage>
</organism>
<dbReference type="Pfam" id="PF04612">
    <property type="entry name" value="T2SSM"/>
    <property type="match status" value="1"/>
</dbReference>
<dbReference type="AlphaFoldDB" id="T2GFA3"/>
<reference evidence="1 2" key="1">
    <citation type="journal article" date="2013" name="J. Bacteriol.">
        <title>Roles of HynAB and Ech, the only two hydrogenases found in the model sulfate reducer Desulfovibrio gigas.</title>
        <authorList>
            <person name="Morais-Silva F.O."/>
            <person name="Santos C.I."/>
            <person name="Rodrigues R."/>
            <person name="Pereira I.A."/>
            <person name="Rodrigues-Pousada C."/>
        </authorList>
    </citation>
    <scope>NUCLEOTIDE SEQUENCE [LARGE SCALE GENOMIC DNA]</scope>
    <source>
        <strain evidence="2">ATCC 19364 / DSM 1382 / NCIMB 9332 / VKM B-1759</strain>
        <plasmid evidence="2">Plasmid</plasmid>
    </source>
</reference>
<dbReference type="PATRIC" id="fig|1121448.10.peg.3542"/>
<geneLocation type="plasmid" evidence="2"/>
<dbReference type="Proteomes" id="UP000016587">
    <property type="component" value="Plasmid unnamed"/>
</dbReference>
<keyword evidence="2" id="KW-1185">Reference proteome</keyword>
<accession>T2GFA3</accession>
<keyword evidence="1" id="KW-0614">Plasmid</keyword>
<dbReference type="GO" id="GO:0015627">
    <property type="term" value="C:type II protein secretion system complex"/>
    <property type="evidence" value="ECO:0007669"/>
    <property type="project" value="InterPro"/>
</dbReference>
<dbReference type="InterPro" id="IPR007690">
    <property type="entry name" value="T2SS_GspM"/>
</dbReference>